<feature type="transmembrane region" description="Helical" evidence="6">
    <location>
        <begin position="224"/>
        <end position="246"/>
    </location>
</feature>
<evidence type="ECO:0000256" key="6">
    <source>
        <dbReference type="SAM" id="Phobius"/>
    </source>
</evidence>
<dbReference type="SUPFAM" id="SSF103473">
    <property type="entry name" value="MFS general substrate transporter"/>
    <property type="match status" value="1"/>
</dbReference>
<dbReference type="InterPro" id="IPR036259">
    <property type="entry name" value="MFS_trans_sf"/>
</dbReference>
<reference evidence="8 9" key="1">
    <citation type="submission" date="2016-08" db="EMBL/GenBank/DDBJ databases">
        <title>Genome sequence of Clavibacter michiganensis spp strain CFBP8019.</title>
        <authorList>
            <person name="Thapa S.P."/>
            <person name="Coaker G."/>
            <person name="Jacques M.-A."/>
        </authorList>
    </citation>
    <scope>NUCLEOTIDE SEQUENCE [LARGE SCALE GENOMIC DNA]</scope>
    <source>
        <strain evidence="8">CFBP8019</strain>
    </source>
</reference>
<feature type="transmembrane region" description="Helical" evidence="6">
    <location>
        <begin position="407"/>
        <end position="431"/>
    </location>
</feature>
<feature type="transmembrane region" description="Helical" evidence="6">
    <location>
        <begin position="437"/>
        <end position="454"/>
    </location>
</feature>
<feature type="transmembrane region" description="Helical" evidence="6">
    <location>
        <begin position="112"/>
        <end position="131"/>
    </location>
</feature>
<evidence type="ECO:0000256" key="2">
    <source>
        <dbReference type="ARBA" id="ARBA00022448"/>
    </source>
</evidence>
<dbReference type="GO" id="GO:0022857">
    <property type="term" value="F:transmembrane transporter activity"/>
    <property type="evidence" value="ECO:0007669"/>
    <property type="project" value="InterPro"/>
</dbReference>
<keyword evidence="3 6" id="KW-0812">Transmembrane</keyword>
<dbReference type="PANTHER" id="PTHR23519">
    <property type="entry name" value="AUTOPHAGY-RELATED PROTEIN 22"/>
    <property type="match status" value="1"/>
</dbReference>
<feature type="domain" description="Major facilitator superfamily (MFS) profile" evidence="7">
    <location>
        <begin position="33"/>
        <end position="459"/>
    </location>
</feature>
<dbReference type="Gene3D" id="1.20.1250.20">
    <property type="entry name" value="MFS general substrate transporter like domains"/>
    <property type="match status" value="1"/>
</dbReference>
<evidence type="ECO:0000256" key="3">
    <source>
        <dbReference type="ARBA" id="ARBA00022692"/>
    </source>
</evidence>
<dbReference type="Proteomes" id="UP000195101">
    <property type="component" value="Unassembled WGS sequence"/>
</dbReference>
<evidence type="ECO:0000256" key="5">
    <source>
        <dbReference type="ARBA" id="ARBA00023136"/>
    </source>
</evidence>
<feature type="transmembrane region" description="Helical" evidence="6">
    <location>
        <begin position="178"/>
        <end position="204"/>
    </location>
</feature>
<dbReference type="RefSeq" id="WP_086514193.1">
    <property type="nucleotide sequence ID" value="NZ_MDJZ01000010.1"/>
</dbReference>
<keyword evidence="4 6" id="KW-1133">Transmembrane helix</keyword>
<dbReference type="InterPro" id="IPR050495">
    <property type="entry name" value="ATG22/LtaA_families"/>
</dbReference>
<proteinExistence type="predicted"/>
<protein>
    <submittedName>
        <fullName evidence="8">Bicyclomycin/multidrug efflux system</fullName>
    </submittedName>
</protein>
<feature type="transmembrane region" description="Helical" evidence="6">
    <location>
        <begin position="347"/>
        <end position="364"/>
    </location>
</feature>
<evidence type="ECO:0000256" key="1">
    <source>
        <dbReference type="ARBA" id="ARBA00004651"/>
    </source>
</evidence>
<feature type="transmembrane region" description="Helical" evidence="6">
    <location>
        <begin position="137"/>
        <end position="157"/>
    </location>
</feature>
<dbReference type="EMBL" id="MDJZ01000010">
    <property type="protein sequence ID" value="OUE25873.1"/>
    <property type="molecule type" value="Genomic_DNA"/>
</dbReference>
<comment type="subcellular location">
    <subcellularLocation>
        <location evidence="1">Cell membrane</location>
        <topology evidence="1">Multi-pass membrane protein</topology>
    </subcellularLocation>
</comment>
<feature type="transmembrane region" description="Helical" evidence="6">
    <location>
        <begin position="281"/>
        <end position="311"/>
    </location>
</feature>
<name>A0A251YNZ2_9MICO</name>
<feature type="transmembrane region" description="Helical" evidence="6">
    <location>
        <begin position="317"/>
        <end position="338"/>
    </location>
</feature>
<dbReference type="PROSITE" id="PS50850">
    <property type="entry name" value="MFS"/>
    <property type="match status" value="1"/>
</dbReference>
<feature type="transmembrane region" description="Helical" evidence="6">
    <location>
        <begin position="370"/>
        <end position="386"/>
    </location>
</feature>
<evidence type="ECO:0000313" key="9">
    <source>
        <dbReference type="Proteomes" id="UP000195101"/>
    </source>
</evidence>
<keyword evidence="2" id="KW-0813">Transport</keyword>
<dbReference type="GO" id="GO:0005886">
    <property type="term" value="C:plasma membrane"/>
    <property type="evidence" value="ECO:0007669"/>
    <property type="project" value="UniProtKB-SubCell"/>
</dbReference>
<accession>A0A251YNZ2</accession>
<gene>
    <name evidence="8" type="ORF">BFL37_05700</name>
</gene>
<feature type="transmembrane region" description="Helical" evidence="6">
    <location>
        <begin position="81"/>
        <end position="100"/>
    </location>
</feature>
<dbReference type="InterPro" id="IPR020846">
    <property type="entry name" value="MFS_dom"/>
</dbReference>
<dbReference type="AlphaFoldDB" id="A0A251YNZ2"/>
<dbReference type="Pfam" id="PF11700">
    <property type="entry name" value="ATG22"/>
    <property type="match status" value="1"/>
</dbReference>
<keyword evidence="9" id="KW-1185">Reference proteome</keyword>
<keyword evidence="5 6" id="KW-0472">Membrane</keyword>
<dbReference type="PANTHER" id="PTHR23519:SF1">
    <property type="entry name" value="AUTOPHAGY-RELATED PROTEIN 22"/>
    <property type="match status" value="1"/>
</dbReference>
<comment type="caution">
    <text evidence="8">The sequence shown here is derived from an EMBL/GenBank/DDBJ whole genome shotgun (WGS) entry which is preliminary data.</text>
</comment>
<evidence type="ECO:0000259" key="7">
    <source>
        <dbReference type="PROSITE" id="PS50850"/>
    </source>
</evidence>
<dbReference type="OrthoDB" id="9768783at2"/>
<evidence type="ECO:0000256" key="4">
    <source>
        <dbReference type="ARBA" id="ARBA00022989"/>
    </source>
</evidence>
<organism evidence="8 9">
    <name type="scientific">Clavibacter michiganensis</name>
    <dbReference type="NCBI Taxonomy" id="28447"/>
    <lineage>
        <taxon>Bacteria</taxon>
        <taxon>Bacillati</taxon>
        <taxon>Actinomycetota</taxon>
        <taxon>Actinomycetes</taxon>
        <taxon>Micrococcales</taxon>
        <taxon>Microbacteriaceae</taxon>
        <taxon>Clavibacter</taxon>
    </lineage>
</organism>
<sequence>MSTTAPAGVAEPDPAAPPRRRVAAWALWDWGSAAFNAVVTTFVFSTYLASSLFVDPAIVAAAGDDARNPALVAAKADTSGVISLALTIAGLLIAVLAPVLGQRSDGSGRRRLWLGINTGVVVLAMLGMVFVEPVPSYLWLGAVLLATGNVFFEFASVNYNAMLVQVSTPRTVGRVSGLGWGMGYVGGIVLLALLLGLFLFDFGVPGASGLLALPSGAEGGALDVRIAILVAAIWCAVFSIPVLVGVPEIPATPGRKRQGVVASYRTLFRRIAELYRESPRVIVFLIASAVFRDGLAAVFTFGAIIAAQVFGFTTTEVLLFGVAANVVAGIGTFAAGWFDDRFGAKPVILVSLACLIVGGSAVLAVGDAKAGFWATGLFLCLFVGPVQSSSRTFLARISPAGREGEMFGLYTTTGRAVSFLAPGLFGIAVAITGDTRFGIIGIVIVLLAGLLLMLRVRGADARAGAARAS</sequence>
<evidence type="ECO:0000313" key="8">
    <source>
        <dbReference type="EMBL" id="OUE25873.1"/>
    </source>
</evidence>
<dbReference type="InterPro" id="IPR024671">
    <property type="entry name" value="Atg22-like"/>
</dbReference>